<keyword evidence="11" id="KW-1185">Reference proteome</keyword>
<comment type="catalytic activity">
    <reaction evidence="1">
        <text>ATP + protein L-histidine = ADP + protein N-phospho-L-histidine.</text>
        <dbReference type="EC" id="2.7.13.3"/>
    </reaction>
</comment>
<dbReference type="Pfam" id="PF02518">
    <property type="entry name" value="HATPase_c"/>
    <property type="match status" value="1"/>
</dbReference>
<dbReference type="EC" id="2.7.13.3" evidence="2"/>
<evidence type="ECO:0000256" key="6">
    <source>
        <dbReference type="ARBA" id="ARBA00023012"/>
    </source>
</evidence>
<feature type="domain" description="Histidine kinase" evidence="9">
    <location>
        <begin position="380"/>
        <end position="597"/>
    </location>
</feature>
<evidence type="ECO:0000256" key="8">
    <source>
        <dbReference type="SAM" id="SignalP"/>
    </source>
</evidence>
<gene>
    <name evidence="10" type="primary">luxQ_1</name>
    <name evidence="10" type="ORF">PDESU_06080</name>
</gene>
<dbReference type="Gene3D" id="1.10.287.130">
    <property type="match status" value="1"/>
</dbReference>
<keyword evidence="7" id="KW-0472">Membrane</keyword>
<feature type="signal peptide" evidence="8">
    <location>
        <begin position="1"/>
        <end position="24"/>
    </location>
</feature>
<dbReference type="InterPro" id="IPR050736">
    <property type="entry name" value="Sensor_HK_Regulatory"/>
</dbReference>
<dbReference type="EMBL" id="CAAHFG010000004">
    <property type="protein sequence ID" value="VGO17484.1"/>
    <property type="molecule type" value="Genomic_DNA"/>
</dbReference>
<keyword evidence="4" id="KW-0808">Transferase</keyword>
<dbReference type="SUPFAM" id="SSF47384">
    <property type="entry name" value="Homodimeric domain of signal transducing histidine kinase"/>
    <property type="match status" value="1"/>
</dbReference>
<dbReference type="Gene3D" id="3.40.190.10">
    <property type="entry name" value="Periplasmic binding protein-like II"/>
    <property type="match status" value="2"/>
</dbReference>
<evidence type="ECO:0000256" key="4">
    <source>
        <dbReference type="ARBA" id="ARBA00022679"/>
    </source>
</evidence>
<dbReference type="InterPro" id="IPR004358">
    <property type="entry name" value="Sig_transdc_His_kin-like_C"/>
</dbReference>
<dbReference type="Pfam" id="PF00512">
    <property type="entry name" value="HisKA"/>
    <property type="match status" value="1"/>
</dbReference>
<dbReference type="PROSITE" id="PS50109">
    <property type="entry name" value="HIS_KIN"/>
    <property type="match status" value="1"/>
</dbReference>
<dbReference type="AlphaFoldDB" id="A0A6C2UDN0"/>
<dbReference type="CDD" id="cd00075">
    <property type="entry name" value="HATPase"/>
    <property type="match status" value="1"/>
</dbReference>
<evidence type="ECO:0000313" key="11">
    <source>
        <dbReference type="Proteomes" id="UP000366872"/>
    </source>
</evidence>
<dbReference type="SMART" id="SM00387">
    <property type="entry name" value="HATPase_c"/>
    <property type="match status" value="1"/>
</dbReference>
<accession>A0A6C2UDN0</accession>
<dbReference type="PANTHER" id="PTHR43711">
    <property type="entry name" value="TWO-COMPONENT HISTIDINE KINASE"/>
    <property type="match status" value="1"/>
</dbReference>
<keyword evidence="7" id="KW-0812">Transmembrane</keyword>
<dbReference type="PRINTS" id="PR00344">
    <property type="entry name" value="BCTRLSENSOR"/>
</dbReference>
<organism evidence="10 11">
    <name type="scientific">Pontiella desulfatans</name>
    <dbReference type="NCBI Taxonomy" id="2750659"/>
    <lineage>
        <taxon>Bacteria</taxon>
        <taxon>Pseudomonadati</taxon>
        <taxon>Kiritimatiellota</taxon>
        <taxon>Kiritimatiellia</taxon>
        <taxon>Kiritimatiellales</taxon>
        <taxon>Pontiellaceae</taxon>
        <taxon>Pontiella</taxon>
    </lineage>
</organism>
<keyword evidence="8" id="KW-0732">Signal</keyword>
<dbReference type="SUPFAM" id="SSF53850">
    <property type="entry name" value="Periplasmic binding protein-like II"/>
    <property type="match status" value="1"/>
</dbReference>
<feature type="transmembrane region" description="Helical" evidence="7">
    <location>
        <begin position="324"/>
        <end position="346"/>
    </location>
</feature>
<dbReference type="InterPro" id="IPR015168">
    <property type="entry name" value="SsuA/THI5"/>
</dbReference>
<dbReference type="CDD" id="cd00082">
    <property type="entry name" value="HisKA"/>
    <property type="match status" value="1"/>
</dbReference>
<evidence type="ECO:0000256" key="2">
    <source>
        <dbReference type="ARBA" id="ARBA00012438"/>
    </source>
</evidence>
<dbReference type="Pfam" id="PF09084">
    <property type="entry name" value="NMT1"/>
    <property type="match status" value="1"/>
</dbReference>
<dbReference type="InterPro" id="IPR036890">
    <property type="entry name" value="HATPase_C_sf"/>
</dbReference>
<evidence type="ECO:0000256" key="1">
    <source>
        <dbReference type="ARBA" id="ARBA00000085"/>
    </source>
</evidence>
<proteinExistence type="predicted"/>
<dbReference type="InterPro" id="IPR003661">
    <property type="entry name" value="HisK_dim/P_dom"/>
</dbReference>
<dbReference type="GO" id="GO:0000155">
    <property type="term" value="F:phosphorelay sensor kinase activity"/>
    <property type="evidence" value="ECO:0007669"/>
    <property type="project" value="InterPro"/>
</dbReference>
<dbReference type="InterPro" id="IPR036097">
    <property type="entry name" value="HisK_dim/P_sf"/>
</dbReference>
<sequence>MNPLKSIGIAPCLLALLLASPLQAEETNLEQVTLQLKWTHAFQFAGYYMAQHNGYYREAGLDVDIVVGGPNIDVVGRVLSGEADFGVATSDLLLNYAEGSPVKVLGVVYQHSPVILIMRGDKPSATMQDLAGKTIMIEEHAADLFAMFNRAGVPLDQLTCLNHTGYIEDLLTSEAHAIFAYMGNEPFVLDQMGVEHFILSPRTYGIDFYGDNFFTTQAMLTEREDVAKGFRAASVRGWQAAYNHPEKAIDIILEHYPTRMSREHLLYEARITRDLMTGLVDPGYMLPGRWEHIADTYIEIGMLDKRPDLDGFIYQPDGTMLPAWFMKAVAGATALLAILLAITVYFRHLNAKLLTINKELSDAKEAAEQANRKKTWFIANVSHDLRAPISSIIGLTNIFHHHGKSLELPDKFNAFLEQLKSGGGFLMLMLNNILDLSAFEMNAAAVRPEHFELSEWGGEIGNLVQPLANEQGVQVRIDATTATIEADRTRLSQILLNLIHNAIKFTPENGTVRIALSCSPSSLEMRVSDEGPGIPEEERERIFDMFAQGAEGPSHRSGVGLGLSIVERNTRLLGGDIRIGNAQPTGTVFTVAVPLGADSSMISAHSQMDASSPPKIVS</sequence>
<evidence type="ECO:0000256" key="7">
    <source>
        <dbReference type="SAM" id="Phobius"/>
    </source>
</evidence>
<name>A0A6C2UDN0_PONDE</name>
<dbReference type="InterPro" id="IPR003594">
    <property type="entry name" value="HATPase_dom"/>
</dbReference>
<dbReference type="RefSeq" id="WP_136082951.1">
    <property type="nucleotide sequence ID" value="NZ_CAAHFG010000004.1"/>
</dbReference>
<dbReference type="Proteomes" id="UP000366872">
    <property type="component" value="Unassembled WGS sequence"/>
</dbReference>
<evidence type="ECO:0000259" key="9">
    <source>
        <dbReference type="PROSITE" id="PS50109"/>
    </source>
</evidence>
<evidence type="ECO:0000313" key="10">
    <source>
        <dbReference type="EMBL" id="VGO17484.1"/>
    </source>
</evidence>
<dbReference type="Gene3D" id="3.30.565.10">
    <property type="entry name" value="Histidine kinase-like ATPase, C-terminal domain"/>
    <property type="match status" value="1"/>
</dbReference>
<feature type="chain" id="PRO_5025344755" description="histidine kinase" evidence="8">
    <location>
        <begin position="25"/>
        <end position="618"/>
    </location>
</feature>
<keyword evidence="3" id="KW-0597">Phosphoprotein</keyword>
<evidence type="ECO:0000256" key="3">
    <source>
        <dbReference type="ARBA" id="ARBA00022553"/>
    </source>
</evidence>
<evidence type="ECO:0000256" key="5">
    <source>
        <dbReference type="ARBA" id="ARBA00022777"/>
    </source>
</evidence>
<reference evidence="10 11" key="1">
    <citation type="submission" date="2019-04" db="EMBL/GenBank/DDBJ databases">
        <authorList>
            <person name="Van Vliet M D."/>
        </authorList>
    </citation>
    <scope>NUCLEOTIDE SEQUENCE [LARGE SCALE GENOMIC DNA]</scope>
    <source>
        <strain evidence="10 11">F1</strain>
    </source>
</reference>
<keyword evidence="5 10" id="KW-0418">Kinase</keyword>
<keyword evidence="7" id="KW-1133">Transmembrane helix</keyword>
<dbReference type="PANTHER" id="PTHR43711:SF26">
    <property type="entry name" value="SENSOR HISTIDINE KINASE RCSC"/>
    <property type="match status" value="1"/>
</dbReference>
<dbReference type="InterPro" id="IPR005467">
    <property type="entry name" value="His_kinase_dom"/>
</dbReference>
<dbReference type="SUPFAM" id="SSF55874">
    <property type="entry name" value="ATPase domain of HSP90 chaperone/DNA topoisomerase II/histidine kinase"/>
    <property type="match status" value="1"/>
</dbReference>
<keyword evidence="6" id="KW-0902">Two-component regulatory system</keyword>
<protein>
    <recommendedName>
        <fullName evidence="2">histidine kinase</fullName>
        <ecNumber evidence="2">2.7.13.3</ecNumber>
    </recommendedName>
</protein>